<dbReference type="InterPro" id="IPR001128">
    <property type="entry name" value="Cyt_P450"/>
</dbReference>
<evidence type="ECO:0000256" key="5">
    <source>
        <dbReference type="ARBA" id="ARBA00023004"/>
    </source>
</evidence>
<dbReference type="CDD" id="cd20618">
    <property type="entry name" value="CYP71_clan"/>
    <property type="match status" value="1"/>
</dbReference>
<evidence type="ECO:0000256" key="6">
    <source>
        <dbReference type="PIRSR" id="PIRSR602401-1"/>
    </source>
</evidence>
<evidence type="ECO:0000313" key="9">
    <source>
        <dbReference type="EMBL" id="KAK1302119.1"/>
    </source>
</evidence>
<proteinExistence type="inferred from homology"/>
<keyword evidence="8" id="KW-0472">Membrane</keyword>
<dbReference type="AlphaFoldDB" id="A0AAV9DLZ0"/>
<dbReference type="InterPro" id="IPR017972">
    <property type="entry name" value="Cyt_P450_CS"/>
</dbReference>
<dbReference type="GO" id="GO:0005506">
    <property type="term" value="F:iron ion binding"/>
    <property type="evidence" value="ECO:0007669"/>
    <property type="project" value="InterPro"/>
</dbReference>
<dbReference type="GO" id="GO:0016705">
    <property type="term" value="F:oxidoreductase activity, acting on paired donors, with incorporation or reduction of molecular oxygen"/>
    <property type="evidence" value="ECO:0007669"/>
    <property type="project" value="InterPro"/>
</dbReference>
<dbReference type="PROSITE" id="PS00086">
    <property type="entry name" value="CYTOCHROME_P450"/>
    <property type="match status" value="1"/>
</dbReference>
<feature type="transmembrane region" description="Helical" evidence="8">
    <location>
        <begin position="6"/>
        <end position="25"/>
    </location>
</feature>
<reference evidence="9" key="2">
    <citation type="submission" date="2023-06" db="EMBL/GenBank/DDBJ databases">
        <authorList>
            <person name="Ma L."/>
            <person name="Liu K.-W."/>
            <person name="Li Z."/>
            <person name="Hsiao Y.-Y."/>
            <person name="Qi Y."/>
            <person name="Fu T."/>
            <person name="Tang G."/>
            <person name="Zhang D."/>
            <person name="Sun W.-H."/>
            <person name="Liu D.-K."/>
            <person name="Li Y."/>
            <person name="Chen G.-Z."/>
            <person name="Liu X.-D."/>
            <person name="Liao X.-Y."/>
            <person name="Jiang Y.-T."/>
            <person name="Yu X."/>
            <person name="Hao Y."/>
            <person name="Huang J."/>
            <person name="Zhao X.-W."/>
            <person name="Ke S."/>
            <person name="Chen Y.-Y."/>
            <person name="Wu W.-L."/>
            <person name="Hsu J.-L."/>
            <person name="Lin Y.-F."/>
            <person name="Huang M.-D."/>
            <person name="Li C.-Y."/>
            <person name="Huang L."/>
            <person name="Wang Z.-W."/>
            <person name="Zhao X."/>
            <person name="Zhong W.-Y."/>
            <person name="Peng D.-H."/>
            <person name="Ahmad S."/>
            <person name="Lan S."/>
            <person name="Zhang J.-S."/>
            <person name="Tsai W.-C."/>
            <person name="Van De Peer Y."/>
            <person name="Liu Z.-J."/>
        </authorList>
    </citation>
    <scope>NUCLEOTIDE SEQUENCE</scope>
    <source>
        <strain evidence="9">CP</strain>
        <tissue evidence="9">Leaves</tissue>
    </source>
</reference>
<accession>A0AAV9DLZ0</accession>
<reference evidence="9" key="1">
    <citation type="journal article" date="2023" name="Nat. Commun.">
        <title>Diploid and tetraploid genomes of Acorus and the evolution of monocots.</title>
        <authorList>
            <person name="Ma L."/>
            <person name="Liu K.W."/>
            <person name="Li Z."/>
            <person name="Hsiao Y.Y."/>
            <person name="Qi Y."/>
            <person name="Fu T."/>
            <person name="Tang G.D."/>
            <person name="Zhang D."/>
            <person name="Sun W.H."/>
            <person name="Liu D.K."/>
            <person name="Li Y."/>
            <person name="Chen G.Z."/>
            <person name="Liu X.D."/>
            <person name="Liao X.Y."/>
            <person name="Jiang Y.T."/>
            <person name="Yu X."/>
            <person name="Hao Y."/>
            <person name="Huang J."/>
            <person name="Zhao X.W."/>
            <person name="Ke S."/>
            <person name="Chen Y.Y."/>
            <person name="Wu W.L."/>
            <person name="Hsu J.L."/>
            <person name="Lin Y.F."/>
            <person name="Huang M.D."/>
            <person name="Li C.Y."/>
            <person name="Huang L."/>
            <person name="Wang Z.W."/>
            <person name="Zhao X."/>
            <person name="Zhong W.Y."/>
            <person name="Peng D.H."/>
            <person name="Ahmad S."/>
            <person name="Lan S."/>
            <person name="Zhang J.S."/>
            <person name="Tsai W.C."/>
            <person name="Van de Peer Y."/>
            <person name="Liu Z.J."/>
        </authorList>
    </citation>
    <scope>NUCLEOTIDE SEQUENCE</scope>
    <source>
        <strain evidence="9">CP</strain>
    </source>
</reference>
<keyword evidence="3 6" id="KW-0479">Metal-binding</keyword>
<comment type="similarity">
    <text evidence="1 7">Belongs to the cytochrome P450 family.</text>
</comment>
<evidence type="ECO:0000256" key="2">
    <source>
        <dbReference type="ARBA" id="ARBA00022617"/>
    </source>
</evidence>
<dbReference type="GO" id="GO:0044550">
    <property type="term" value="P:secondary metabolite biosynthetic process"/>
    <property type="evidence" value="ECO:0007669"/>
    <property type="project" value="UniProtKB-ARBA"/>
</dbReference>
<dbReference type="Gene3D" id="1.10.630.10">
    <property type="entry name" value="Cytochrome P450"/>
    <property type="match status" value="1"/>
</dbReference>
<dbReference type="Pfam" id="PF00067">
    <property type="entry name" value="p450"/>
    <property type="match status" value="1"/>
</dbReference>
<keyword evidence="10" id="KW-1185">Reference proteome</keyword>
<feature type="binding site" description="axial binding residue" evidence="6">
    <location>
        <position position="447"/>
    </location>
    <ligand>
        <name>heme</name>
        <dbReference type="ChEBI" id="CHEBI:30413"/>
    </ligand>
    <ligandPart>
        <name>Fe</name>
        <dbReference type="ChEBI" id="CHEBI:18248"/>
    </ligandPart>
</feature>
<evidence type="ECO:0000256" key="1">
    <source>
        <dbReference type="ARBA" id="ARBA00010617"/>
    </source>
</evidence>
<organism evidence="9 10">
    <name type="scientific">Acorus calamus</name>
    <name type="common">Sweet flag</name>
    <dbReference type="NCBI Taxonomy" id="4465"/>
    <lineage>
        <taxon>Eukaryota</taxon>
        <taxon>Viridiplantae</taxon>
        <taxon>Streptophyta</taxon>
        <taxon>Embryophyta</taxon>
        <taxon>Tracheophyta</taxon>
        <taxon>Spermatophyta</taxon>
        <taxon>Magnoliopsida</taxon>
        <taxon>Liliopsida</taxon>
        <taxon>Acoraceae</taxon>
        <taxon>Acorus</taxon>
    </lineage>
</organism>
<dbReference type="SUPFAM" id="SSF48264">
    <property type="entry name" value="Cytochrome P450"/>
    <property type="match status" value="1"/>
</dbReference>
<comment type="cofactor">
    <cofactor evidence="6">
        <name>heme</name>
        <dbReference type="ChEBI" id="CHEBI:30413"/>
    </cofactor>
</comment>
<dbReference type="PANTHER" id="PTHR47944">
    <property type="entry name" value="CYTOCHROME P450 98A9"/>
    <property type="match status" value="1"/>
</dbReference>
<dbReference type="Proteomes" id="UP001180020">
    <property type="component" value="Unassembled WGS sequence"/>
</dbReference>
<evidence type="ECO:0000313" key="10">
    <source>
        <dbReference type="Proteomes" id="UP001180020"/>
    </source>
</evidence>
<keyword evidence="2 6" id="KW-0349">Heme</keyword>
<comment type="caution">
    <text evidence="9">The sequence shown here is derived from an EMBL/GenBank/DDBJ whole genome shotgun (WGS) entry which is preliminary data.</text>
</comment>
<evidence type="ECO:0000256" key="7">
    <source>
        <dbReference type="RuleBase" id="RU000461"/>
    </source>
</evidence>
<keyword evidence="8" id="KW-0812">Transmembrane</keyword>
<dbReference type="InterPro" id="IPR002401">
    <property type="entry name" value="Cyt_P450_E_grp-I"/>
</dbReference>
<evidence type="ECO:0000256" key="8">
    <source>
        <dbReference type="SAM" id="Phobius"/>
    </source>
</evidence>
<dbReference type="EMBL" id="JAUJYO010000012">
    <property type="protein sequence ID" value="KAK1302119.1"/>
    <property type="molecule type" value="Genomic_DNA"/>
</dbReference>
<protein>
    <submittedName>
        <fullName evidence="9">Flavonoid 3'-monooxygenase</fullName>
    </submittedName>
</protein>
<sequence length="511" mass="57842">MEYSPTWAVYATSALLALLTLLLLLERTLRRQSHPPRLPPGPRPWPIIGNVNHIGPLPHRSIASLSKSYGPIMSLRLGSLRVVVASSADMAKKFLTTHDINFSSRPKTAAGKYTAYNFSDITWSPYGPYWRQARKMCLLELFNAKRLESYEYIRTEEIRSTAKKIAEMSGEPIRLRDPLWTQSLNVICRMVMGMSAEEEMSSVMSAEEFKEMLNELILLNGVLNVGDYVPWIDFLDLQGYAKRMQASSKRFDGFLEHVVERHVEKMKVGLEEGKDMVDVLLGLAEDPSLEVQLNREGIKAFILDMLAGGTETSTITVEWAISELLKKPHIFKSATEELDRVIGRDRWVEEKDMPSLPYINAIVKETMRMHPVVPMLIPRMSQHDCTVDGYDIPGGTVVLVNVWAIGRDPSLWDLPEEFRPERFVGSSIDVKGHHFELLPFGAGRRMCPGYSLGLKVIQQSLGNLLHGFEWRLPEGVDVEELNMEEIFGLSTPRKVPLVAVAEPRLPSHLYV</sequence>
<gene>
    <name evidence="9" type="primary">CYP75B2</name>
    <name evidence="9" type="ORF">QJS10_CPB12g01790</name>
</gene>
<dbReference type="GO" id="GO:0004497">
    <property type="term" value="F:monooxygenase activity"/>
    <property type="evidence" value="ECO:0007669"/>
    <property type="project" value="UniProtKB-KW"/>
</dbReference>
<dbReference type="PRINTS" id="PR00385">
    <property type="entry name" value="P450"/>
</dbReference>
<keyword evidence="7" id="KW-0503">Monooxygenase</keyword>
<keyword evidence="8" id="KW-1133">Transmembrane helix</keyword>
<dbReference type="InterPro" id="IPR036396">
    <property type="entry name" value="Cyt_P450_sf"/>
</dbReference>
<name>A0AAV9DLZ0_ACOCL</name>
<keyword evidence="4 7" id="KW-0560">Oxidoreductase</keyword>
<dbReference type="PANTHER" id="PTHR47944:SF4">
    <property type="entry name" value="OS09G0441700 PROTEIN"/>
    <property type="match status" value="1"/>
</dbReference>
<dbReference type="PRINTS" id="PR00463">
    <property type="entry name" value="EP450I"/>
</dbReference>
<evidence type="ECO:0000256" key="3">
    <source>
        <dbReference type="ARBA" id="ARBA00022723"/>
    </source>
</evidence>
<dbReference type="GO" id="GO:0020037">
    <property type="term" value="F:heme binding"/>
    <property type="evidence" value="ECO:0007669"/>
    <property type="project" value="InterPro"/>
</dbReference>
<keyword evidence="5 6" id="KW-0408">Iron</keyword>
<dbReference type="FunFam" id="1.10.630.10:FF:000038">
    <property type="entry name" value="Cytochrome P450 84A1"/>
    <property type="match status" value="1"/>
</dbReference>
<evidence type="ECO:0000256" key="4">
    <source>
        <dbReference type="ARBA" id="ARBA00023002"/>
    </source>
</evidence>